<gene>
    <name evidence="1" type="ORF">CEV31_3528</name>
</gene>
<dbReference type="EMBL" id="NNRJ01000054">
    <property type="protein sequence ID" value="OYR13030.1"/>
    <property type="molecule type" value="Genomic_DNA"/>
</dbReference>
<proteinExistence type="predicted"/>
<name>A0A256FE65_9HYPH</name>
<accession>A0A256FE65</accession>
<dbReference type="Proteomes" id="UP000215590">
    <property type="component" value="Unassembled WGS sequence"/>
</dbReference>
<organism evidence="1 2">
    <name type="scientific">Brucella thiophenivorans</name>
    <dbReference type="NCBI Taxonomy" id="571255"/>
    <lineage>
        <taxon>Bacteria</taxon>
        <taxon>Pseudomonadati</taxon>
        <taxon>Pseudomonadota</taxon>
        <taxon>Alphaproteobacteria</taxon>
        <taxon>Hyphomicrobiales</taxon>
        <taxon>Brucellaceae</taxon>
        <taxon>Brucella/Ochrobactrum group</taxon>
        <taxon>Brucella</taxon>
    </lineage>
</organism>
<comment type="caution">
    <text evidence="1">The sequence shown here is derived from an EMBL/GenBank/DDBJ whole genome shotgun (WGS) entry which is preliminary data.</text>
</comment>
<evidence type="ECO:0000313" key="1">
    <source>
        <dbReference type="EMBL" id="OYR13030.1"/>
    </source>
</evidence>
<sequence length="47" mass="5394">MVDLDELAGTKCYFRKGDWHRSGINYLAVCKAIIALDGEISVSWRYE</sequence>
<evidence type="ECO:0000313" key="2">
    <source>
        <dbReference type="Proteomes" id="UP000215590"/>
    </source>
</evidence>
<protein>
    <submittedName>
        <fullName evidence="1">Uncharacterized protein</fullName>
    </submittedName>
</protein>
<reference evidence="1 2" key="1">
    <citation type="submission" date="2017-07" db="EMBL/GenBank/DDBJ databases">
        <title>Phylogenetic study on the rhizospheric bacterium Ochrobactrum sp. A44.</title>
        <authorList>
            <person name="Krzyzanowska D.M."/>
            <person name="Ossowicki A."/>
            <person name="Rajewska M."/>
            <person name="Maciag T."/>
            <person name="Kaczynski Z."/>
            <person name="Czerwicka M."/>
            <person name="Jafra S."/>
        </authorList>
    </citation>
    <scope>NUCLEOTIDE SEQUENCE [LARGE SCALE GENOMIC DNA]</scope>
    <source>
        <strain evidence="1 2">DSM 7216</strain>
    </source>
</reference>
<keyword evidence="2" id="KW-1185">Reference proteome</keyword>
<dbReference type="AlphaFoldDB" id="A0A256FE65"/>